<comment type="caution">
    <text evidence="1">The sequence shown here is derived from an EMBL/GenBank/DDBJ whole genome shotgun (WGS) entry which is preliminary data.</text>
</comment>
<dbReference type="PATRIC" id="fig|1502.174.peg.977"/>
<reference evidence="1 2" key="1">
    <citation type="submission" date="2016-01" db="EMBL/GenBank/DDBJ databases">
        <authorList>
            <person name="Oliw E.H."/>
        </authorList>
    </citation>
    <scope>NUCLEOTIDE SEQUENCE [LARGE SCALE GENOMIC DNA]</scope>
    <source>
        <strain evidence="1 2">MJR7757A</strain>
    </source>
</reference>
<dbReference type="EMBL" id="LRPU01000046">
    <property type="protein sequence ID" value="KXA13246.1"/>
    <property type="molecule type" value="Genomic_DNA"/>
</dbReference>
<evidence type="ECO:0008006" key="3">
    <source>
        <dbReference type="Google" id="ProtNLM"/>
    </source>
</evidence>
<dbReference type="AlphaFoldDB" id="A0A133NAD1"/>
<dbReference type="Pfam" id="PF14281">
    <property type="entry name" value="PDDEXK_4"/>
    <property type="match status" value="1"/>
</dbReference>
<dbReference type="RefSeq" id="WP_060794983.1">
    <property type="nucleotide sequence ID" value="NZ_KQ956191.1"/>
</dbReference>
<accession>A0A133NAD1</accession>
<dbReference type="Proteomes" id="UP000070646">
    <property type="component" value="Unassembled WGS sequence"/>
</dbReference>
<dbReference type="InterPro" id="IPR029470">
    <property type="entry name" value="PDDEXK_4"/>
</dbReference>
<evidence type="ECO:0000313" key="2">
    <source>
        <dbReference type="Proteomes" id="UP000070646"/>
    </source>
</evidence>
<protein>
    <recommendedName>
        <fullName evidence="3">PD-(D/E)XK nuclease family protein</fullName>
    </recommendedName>
</protein>
<organism evidence="1 2">
    <name type="scientific">Clostridium perfringens</name>
    <dbReference type="NCBI Taxonomy" id="1502"/>
    <lineage>
        <taxon>Bacteria</taxon>
        <taxon>Bacillati</taxon>
        <taxon>Bacillota</taxon>
        <taxon>Clostridia</taxon>
        <taxon>Eubacteriales</taxon>
        <taxon>Clostridiaceae</taxon>
        <taxon>Clostridium</taxon>
    </lineage>
</organism>
<gene>
    <name evidence="1" type="ORF">HMPREF3222_00962</name>
</gene>
<name>A0A133NAD1_CLOPF</name>
<evidence type="ECO:0000313" key="1">
    <source>
        <dbReference type="EMBL" id="KXA13246.1"/>
    </source>
</evidence>
<proteinExistence type="predicted"/>
<sequence>MNLIKLLGIETKEYIISNLIVGAINKSEVFRKNFLENICGINYLEYTDIKAYTRIQTLNGVPDIVIKLKSNLQDILVIIENKLKADEGYNQTKKYSSEKCISDLVKNPKINLKNKNIVFIFLFLTLIPKQVPSGEAFKNITYKDLISKVKVDIEDKFLDRLMKDLYSVVEEFYKNLDVDKNDRILDIINENNDSAKLYIKFKKVLELYRSGNGLKIYSSGKVSAKGRESCFVKIYKENWVGDLVEQINGFYQVSERTYNIHFEPSIGMNGIISIPLHYEINPYMGQKRLKENSKKEDYEKYILRRNEIKKIIHSEIRNLNGYDIKINGGCNQIAKIDFIIDENMTVKEFINKLTLYMDKLSNIVDKALLKVK</sequence>